<dbReference type="SUPFAM" id="SSF51905">
    <property type="entry name" value="FAD/NAD(P)-binding domain"/>
    <property type="match status" value="1"/>
</dbReference>
<evidence type="ECO:0000313" key="5">
    <source>
        <dbReference type="Proteomes" id="UP000310636"/>
    </source>
</evidence>
<evidence type="ECO:0000256" key="2">
    <source>
        <dbReference type="ARBA" id="ARBA00023002"/>
    </source>
</evidence>
<evidence type="ECO:0000259" key="3">
    <source>
        <dbReference type="Pfam" id="PF00890"/>
    </source>
</evidence>
<dbReference type="InterPro" id="IPR003953">
    <property type="entry name" value="FAD-dep_OxRdtase_2_FAD-bd"/>
</dbReference>
<dbReference type="Gene3D" id="3.50.50.60">
    <property type="entry name" value="FAD/NAD(P)-binding domain"/>
    <property type="match status" value="1"/>
</dbReference>
<name>A0A4S4BJH3_9BACL</name>
<organism evidence="4 5">
    <name type="scientific">Cohnella fermenti</name>
    <dbReference type="NCBI Taxonomy" id="2565925"/>
    <lineage>
        <taxon>Bacteria</taxon>
        <taxon>Bacillati</taxon>
        <taxon>Bacillota</taxon>
        <taxon>Bacilli</taxon>
        <taxon>Bacillales</taxon>
        <taxon>Paenibacillaceae</taxon>
        <taxon>Cohnella</taxon>
    </lineage>
</organism>
<proteinExistence type="predicted"/>
<dbReference type="InterPro" id="IPR036188">
    <property type="entry name" value="FAD/NAD-bd_sf"/>
</dbReference>
<evidence type="ECO:0000256" key="1">
    <source>
        <dbReference type="ARBA" id="ARBA00022630"/>
    </source>
</evidence>
<sequence length="550" mass="59850">MEKDVIVVGAGLAGLAAAAEIADGGRTVLLVDQEPEASLGGQAWWSFGGLFLVDSPEQRRLGIKDSRELAWQDWLGSAGFDREDEDSWARRWAEAYVEFAAGEKREWLRRMGIRFFPVVGWAERGGYLAEGHGNSVPRFHIVWGTGPAIVAPFEARVRQHMQSGRLAYLPRHRVDRLLTENGSVVGIAGAVLAPSAAKRGEPSSRDVVGDFEYRAQAVLVSSGGIGGNPELIRQNWPARLGEPPKRMLAGVPAHVDGRMLGIAESAGGRIVNRDRMWHYTEGLKNWDPVWSNHGIRILPGPSSVWLDAEGRRFPAPAFPGFDTLGTLEAIQKTGYDYSWFILTKKIIKKEFALSGSEQNPDLTGKSIRKVLGRVLPGAPGPVQAFMDHGEDFVIADDLRALVEGMNRLTGSPLIRFEDIERTLRARDREMVNKFTKDLQITALRGARNYIGDKLIRVASPHELLDPKNGPLIAVRLSLVSRKTLGGLQTDLSGRVLNAEGAPVPGLYAAGEAAGFGGGGLHGYRALEGTFLGGCLFSGRTAGRGIVEDCR</sequence>
<dbReference type="Pfam" id="PF00890">
    <property type="entry name" value="FAD_binding_2"/>
    <property type="match status" value="1"/>
</dbReference>
<dbReference type="GO" id="GO:0033765">
    <property type="term" value="F:steroid dehydrogenase activity, acting on the CH-CH group of donors"/>
    <property type="evidence" value="ECO:0007669"/>
    <property type="project" value="UniProtKB-ARBA"/>
</dbReference>
<dbReference type="NCBIfam" id="NF009472">
    <property type="entry name" value="PRK12834.1"/>
    <property type="match status" value="1"/>
</dbReference>
<dbReference type="Gene3D" id="3.90.700.10">
    <property type="entry name" value="Succinate dehydrogenase/fumarate reductase flavoprotein, catalytic domain"/>
    <property type="match status" value="1"/>
</dbReference>
<dbReference type="PANTHER" id="PTHR43260">
    <property type="entry name" value="3-KETOSTEROID-DELTA-1-DEHYDROGENASE"/>
    <property type="match status" value="1"/>
</dbReference>
<keyword evidence="1" id="KW-0285">Flavoprotein</keyword>
<dbReference type="RefSeq" id="WP_136372312.1">
    <property type="nucleotide sequence ID" value="NZ_SSOB01000037.1"/>
</dbReference>
<gene>
    <name evidence="4" type="ORF">E6C55_23735</name>
</gene>
<protein>
    <submittedName>
        <fullName evidence="4">FAD-binding dehydrogenase</fullName>
    </submittedName>
</protein>
<dbReference type="Proteomes" id="UP000310636">
    <property type="component" value="Unassembled WGS sequence"/>
</dbReference>
<feature type="domain" description="FAD-dependent oxidoreductase 2 FAD-binding" evidence="3">
    <location>
        <begin position="4"/>
        <end position="531"/>
    </location>
</feature>
<keyword evidence="5" id="KW-1185">Reference proteome</keyword>
<comment type="caution">
    <text evidence="4">The sequence shown here is derived from an EMBL/GenBank/DDBJ whole genome shotgun (WGS) entry which is preliminary data.</text>
</comment>
<dbReference type="EMBL" id="SSOB01000037">
    <property type="protein sequence ID" value="THF74799.1"/>
    <property type="molecule type" value="Genomic_DNA"/>
</dbReference>
<dbReference type="InterPro" id="IPR027477">
    <property type="entry name" value="Succ_DH/fumarate_Rdtase_cat_sf"/>
</dbReference>
<dbReference type="PANTHER" id="PTHR43260:SF1">
    <property type="entry name" value="KSDD-LIKE STEROID DEHYDROGENASE RV0785"/>
    <property type="match status" value="1"/>
</dbReference>
<reference evidence="4 5" key="1">
    <citation type="submission" date="2019-04" db="EMBL/GenBank/DDBJ databases">
        <title>Cohnella sp. nov. isolated from preserved vegetables.</title>
        <authorList>
            <person name="Lin S.-Y."/>
            <person name="Hung M.-H."/>
            <person name="Young C.-C."/>
        </authorList>
    </citation>
    <scope>NUCLEOTIDE SEQUENCE [LARGE SCALE GENOMIC DNA]</scope>
    <source>
        <strain evidence="4 5">CC-MHH1044</strain>
    </source>
</reference>
<keyword evidence="2" id="KW-0560">Oxidoreductase</keyword>
<accession>A0A4S4BJH3</accession>
<dbReference type="InterPro" id="IPR014614">
    <property type="entry name" value="KsdD_DH"/>
</dbReference>
<dbReference type="AlphaFoldDB" id="A0A4S4BJH3"/>
<dbReference type="PIRSF" id="PIRSF036654">
    <property type="entry name" value="UCP036654"/>
    <property type="match status" value="1"/>
</dbReference>
<dbReference type="OrthoDB" id="9813348at2"/>
<evidence type="ECO:0000313" key="4">
    <source>
        <dbReference type="EMBL" id="THF74799.1"/>
    </source>
</evidence>